<feature type="domain" description="C-glycoside deglycosidase beta subunit" evidence="5">
    <location>
        <begin position="18"/>
        <end position="109"/>
    </location>
</feature>
<reference evidence="7" key="1">
    <citation type="journal article" date="2019" name="Int. J. Syst. Evol. Microbiol.">
        <title>The Global Catalogue of Microorganisms (GCM) 10K type strain sequencing project: providing services to taxonomists for standard genome sequencing and annotation.</title>
        <authorList>
            <consortium name="The Broad Institute Genomics Platform"/>
            <consortium name="The Broad Institute Genome Sequencing Center for Infectious Disease"/>
            <person name="Wu L."/>
            <person name="Ma J."/>
        </authorList>
    </citation>
    <scope>NUCLEOTIDE SEQUENCE [LARGE SCALE GENOMIC DNA]</scope>
    <source>
        <strain evidence="7">NBRC 108725</strain>
    </source>
</reference>
<protein>
    <recommendedName>
        <fullName evidence="4">C-deglycosylation enzyme beta subunit</fullName>
    </recommendedName>
</protein>
<evidence type="ECO:0000313" key="7">
    <source>
        <dbReference type="Proteomes" id="UP001321498"/>
    </source>
</evidence>
<sequence>MTRPELLLGPDAAVAGEKGLEVRIRQPWYRSLPLSSVLDVAVELDGTPVPDDRIRLRVNGRARRIAELAPCWDEIWFIQDEGAVEIDGAAGSPGDEIAVAVAIELRFPYIIIDGVGPLTRRTDAHRTLTVQEGRA</sequence>
<organism evidence="6 7">
    <name type="scientific">Naasia aerilata</name>
    <dbReference type="NCBI Taxonomy" id="1162966"/>
    <lineage>
        <taxon>Bacteria</taxon>
        <taxon>Bacillati</taxon>
        <taxon>Actinomycetota</taxon>
        <taxon>Actinomycetes</taxon>
        <taxon>Micrococcales</taxon>
        <taxon>Microbacteriaceae</taxon>
        <taxon>Naasia</taxon>
    </lineage>
</organism>
<dbReference type="Pfam" id="PF19906">
    <property type="entry name" value="CGDB"/>
    <property type="match status" value="1"/>
</dbReference>
<keyword evidence="7" id="KW-1185">Reference proteome</keyword>
<evidence type="ECO:0000313" key="6">
    <source>
        <dbReference type="EMBL" id="BDZ47708.1"/>
    </source>
</evidence>
<keyword evidence="2" id="KW-0119">Carbohydrate metabolism</keyword>
<name>A0ABN6XWF7_9MICO</name>
<keyword evidence="1" id="KW-0456">Lyase</keyword>
<dbReference type="EMBL" id="AP027731">
    <property type="protein sequence ID" value="BDZ47708.1"/>
    <property type="molecule type" value="Genomic_DNA"/>
</dbReference>
<evidence type="ECO:0000256" key="2">
    <source>
        <dbReference type="ARBA" id="ARBA00023277"/>
    </source>
</evidence>
<dbReference type="InterPro" id="IPR045959">
    <property type="entry name" value="CGDB"/>
</dbReference>
<dbReference type="Proteomes" id="UP001321498">
    <property type="component" value="Chromosome"/>
</dbReference>
<proteinExistence type="inferred from homology"/>
<accession>A0ABN6XWF7</accession>
<evidence type="ECO:0000259" key="5">
    <source>
        <dbReference type="Pfam" id="PF19906"/>
    </source>
</evidence>
<dbReference type="RefSeq" id="WP_286277567.1">
    <property type="nucleotide sequence ID" value="NZ_AP027731.1"/>
</dbReference>
<evidence type="ECO:0000256" key="1">
    <source>
        <dbReference type="ARBA" id="ARBA00023239"/>
    </source>
</evidence>
<comment type="similarity">
    <text evidence="3">Belongs to the C-glycoside deglycosidase beta subunit family.</text>
</comment>
<evidence type="ECO:0000256" key="4">
    <source>
        <dbReference type="ARBA" id="ARBA00047208"/>
    </source>
</evidence>
<gene>
    <name evidence="6" type="ORF">GCM10025866_36170</name>
</gene>
<evidence type="ECO:0000256" key="3">
    <source>
        <dbReference type="ARBA" id="ARBA00046336"/>
    </source>
</evidence>